<dbReference type="Pfam" id="PF08220">
    <property type="entry name" value="HTH_DeoR"/>
    <property type="match status" value="1"/>
</dbReference>
<dbReference type="AlphaFoldDB" id="A0A955L009"/>
<dbReference type="SUPFAM" id="SSF140931">
    <property type="entry name" value="Fic-like"/>
    <property type="match status" value="1"/>
</dbReference>
<dbReference type="InterPro" id="IPR036597">
    <property type="entry name" value="Fido-like_dom_sf"/>
</dbReference>
<evidence type="ECO:0000313" key="4">
    <source>
        <dbReference type="EMBL" id="MCA9379653.1"/>
    </source>
</evidence>
<dbReference type="EMBL" id="JAGQLL010000006">
    <property type="protein sequence ID" value="MCA9379653.1"/>
    <property type="molecule type" value="Genomic_DNA"/>
</dbReference>
<dbReference type="InterPro" id="IPR003812">
    <property type="entry name" value="Fido"/>
</dbReference>
<keyword evidence="2" id="KW-0804">Transcription</keyword>
<evidence type="ECO:0000256" key="2">
    <source>
        <dbReference type="ARBA" id="ARBA00023163"/>
    </source>
</evidence>
<keyword evidence="1" id="KW-0805">Transcription regulation</keyword>
<dbReference type="SUPFAM" id="SSF46785">
    <property type="entry name" value="Winged helix' DNA-binding domain"/>
    <property type="match status" value="1"/>
</dbReference>
<reference evidence="4" key="2">
    <citation type="journal article" date="2021" name="Microbiome">
        <title>Successional dynamics and alternative stable states in a saline activated sludge microbial community over 9 years.</title>
        <authorList>
            <person name="Wang Y."/>
            <person name="Ye J."/>
            <person name="Ju F."/>
            <person name="Liu L."/>
            <person name="Boyd J.A."/>
            <person name="Deng Y."/>
            <person name="Parks D.H."/>
            <person name="Jiang X."/>
            <person name="Yin X."/>
            <person name="Woodcroft B.J."/>
            <person name="Tyson G.W."/>
            <person name="Hugenholtz P."/>
            <person name="Polz M.F."/>
            <person name="Zhang T."/>
        </authorList>
    </citation>
    <scope>NUCLEOTIDE SEQUENCE</scope>
    <source>
        <strain evidence="4">HKST-UBA15</strain>
    </source>
</reference>
<feature type="domain" description="Fido" evidence="3">
    <location>
        <begin position="104"/>
        <end position="253"/>
    </location>
</feature>
<protein>
    <submittedName>
        <fullName evidence="4">DeoR family transcriptional regulator</fullName>
    </submittedName>
</protein>
<dbReference type="InterPro" id="IPR001034">
    <property type="entry name" value="DeoR_HTH"/>
</dbReference>
<evidence type="ECO:0000259" key="3">
    <source>
        <dbReference type="PROSITE" id="PS51459"/>
    </source>
</evidence>
<proteinExistence type="predicted"/>
<accession>A0A955L009</accession>
<dbReference type="PROSITE" id="PS51459">
    <property type="entry name" value="FIDO"/>
    <property type="match status" value="1"/>
</dbReference>
<dbReference type="Gene3D" id="1.10.10.10">
    <property type="entry name" value="Winged helix-like DNA-binding domain superfamily/Winged helix DNA-binding domain"/>
    <property type="match status" value="1"/>
</dbReference>
<sequence length="348" mass="40810">MFNPELLITNKILTNIVNIEKEVLLLNASDITTQQKIKLKATSKALYLFHASHMIGYNIGLKDAEKISEGRVFDQENQNIVVLNNIRNLHEFIRSSLQDEYIDIDSSILLHMNKILLSNWKEVWEVKFRNPQLIEDTDWNDWLHLTDKTIEPLTLQDELRSAFDWYKITTQKLYPLIRISILIYRLIQIAPFSHLNKFTIIGASDFLLRKNGYISDDYLSTFRLFDSNNSLFKDVIAKTNVENPNDLTLWVEHFTDSLARELKSVSMDIQEFAKANPKQKKTFLDLNKRQLKILKYLQTIPTIKREDYVQIMEVSTMTAFRDLNDLVTKKLLKVDGRGRATRYHLANR</sequence>
<evidence type="ECO:0000313" key="5">
    <source>
        <dbReference type="Proteomes" id="UP000745577"/>
    </source>
</evidence>
<evidence type="ECO:0000256" key="1">
    <source>
        <dbReference type="ARBA" id="ARBA00023015"/>
    </source>
</evidence>
<dbReference type="Proteomes" id="UP000745577">
    <property type="component" value="Unassembled WGS sequence"/>
</dbReference>
<comment type="caution">
    <text evidence="4">The sequence shown here is derived from an EMBL/GenBank/DDBJ whole genome shotgun (WGS) entry which is preliminary data.</text>
</comment>
<organism evidence="4 5">
    <name type="scientific">Candidatus Dojkabacteria bacterium</name>
    <dbReference type="NCBI Taxonomy" id="2099670"/>
    <lineage>
        <taxon>Bacteria</taxon>
        <taxon>Candidatus Dojkabacteria</taxon>
    </lineage>
</organism>
<gene>
    <name evidence="4" type="ORF">KC675_00570</name>
</gene>
<dbReference type="InterPro" id="IPR036388">
    <property type="entry name" value="WH-like_DNA-bd_sf"/>
</dbReference>
<dbReference type="InterPro" id="IPR036390">
    <property type="entry name" value="WH_DNA-bd_sf"/>
</dbReference>
<dbReference type="Gene3D" id="1.10.3290.10">
    <property type="entry name" value="Fido-like domain"/>
    <property type="match status" value="1"/>
</dbReference>
<name>A0A955L009_9BACT</name>
<dbReference type="GO" id="GO:0003700">
    <property type="term" value="F:DNA-binding transcription factor activity"/>
    <property type="evidence" value="ECO:0007669"/>
    <property type="project" value="InterPro"/>
</dbReference>
<reference evidence="4" key="1">
    <citation type="submission" date="2020-04" db="EMBL/GenBank/DDBJ databases">
        <authorList>
            <person name="Zhang T."/>
        </authorList>
    </citation>
    <scope>NUCLEOTIDE SEQUENCE</scope>
    <source>
        <strain evidence="4">HKST-UBA15</strain>
    </source>
</reference>